<keyword evidence="5" id="KW-1185">Reference proteome</keyword>
<dbReference type="Pfam" id="PF01510">
    <property type="entry name" value="Amidase_2"/>
    <property type="match status" value="1"/>
</dbReference>
<comment type="similarity">
    <text evidence="1">Belongs to the N-acetylmuramoyl-L-alanine amidase 2 family.</text>
</comment>
<dbReference type="InterPro" id="IPR002502">
    <property type="entry name" value="Amidase_domain"/>
</dbReference>
<protein>
    <submittedName>
        <fullName evidence="4">N-acetylmuramoyl-L-alanine amidase</fullName>
    </submittedName>
</protein>
<dbReference type="CDD" id="cd06583">
    <property type="entry name" value="PGRP"/>
    <property type="match status" value="1"/>
</dbReference>
<sequence>MPQRRRLHAGSQRPVLAAVLAITLIASAALGIGGIQKTQNAGLDPIAASLTTTSFDGGENVVVEDSAITAQGEEPGPRNVKEFSRDEPFSLFALSWQGQRDLAAFFRAQREDGSWGPWYDADPLNEEVTDRTGTEPIFLEPTHKVQVAVHGVQDAAGIDAVFIDGRAEQGGIALAADTDGMPNVVSRAGWRADESIRCGSPTYDDETNAITIHHTAGSNNYTQAEAAGIVRGIYQYHAQQLGWCDIGYHSLVDKYGTIYEGRSGGLTKPVQGAHAGGFNENTWAISMLGNYEEVEPTDTMLKAVGELAGWRAKVGDFDPTGHDVHYSEGTSFSKYAYGQEVRLPSIFAHRDVGTTACPGKYAYAKMDSIRATAKRKYDSIRSGATPTTTAQATTTNAAAPAAEQASTAPLANATIGTLLAAGIGMLSSEGRLPETTTKVGNVDVIEGLQLKDIPAVVNAVISDEKFTEVLRKVTDAVGPILGQPRGGVHTATPVGERNSAVEYVPFDNGMIVSSPEAGTHALWGKIGDAWAAQGFDSGPLGLPLTEEYLAGDLIRADFQGGYITFNPADGHVEIHTF</sequence>
<dbReference type="EMBL" id="VOHM01000008">
    <property type="protein sequence ID" value="TWT26645.1"/>
    <property type="molecule type" value="Genomic_DNA"/>
</dbReference>
<evidence type="ECO:0000313" key="5">
    <source>
        <dbReference type="Proteomes" id="UP000320791"/>
    </source>
</evidence>
<feature type="domain" description="Peptidoglycan recognition protein family" evidence="3">
    <location>
        <begin position="182"/>
        <end position="330"/>
    </location>
</feature>
<dbReference type="RefSeq" id="WP_146324089.1">
    <property type="nucleotide sequence ID" value="NZ_BAABLR010000024.1"/>
</dbReference>
<dbReference type="InterPro" id="IPR015510">
    <property type="entry name" value="PGRP"/>
</dbReference>
<accession>A0A5C5UMQ0</accession>
<dbReference type="GO" id="GO:0008270">
    <property type="term" value="F:zinc ion binding"/>
    <property type="evidence" value="ECO:0007669"/>
    <property type="project" value="InterPro"/>
</dbReference>
<feature type="domain" description="N-acetylmuramoyl-L-alanine amidase" evidence="2">
    <location>
        <begin position="195"/>
        <end position="359"/>
    </location>
</feature>
<comment type="caution">
    <text evidence="4">The sequence shown here is derived from an EMBL/GenBank/DDBJ whole genome shotgun (WGS) entry which is preliminary data.</text>
</comment>
<dbReference type="PANTHER" id="PTHR11022">
    <property type="entry name" value="PEPTIDOGLYCAN RECOGNITION PROTEIN"/>
    <property type="match status" value="1"/>
</dbReference>
<dbReference type="SUPFAM" id="SSF55846">
    <property type="entry name" value="N-acetylmuramoyl-L-alanine amidase-like"/>
    <property type="match status" value="1"/>
</dbReference>
<dbReference type="InterPro" id="IPR036505">
    <property type="entry name" value="Amidase/PGRP_sf"/>
</dbReference>
<name>A0A5C5UMQ0_9CORY</name>
<dbReference type="GO" id="GO:0008745">
    <property type="term" value="F:N-acetylmuramoyl-L-alanine amidase activity"/>
    <property type="evidence" value="ECO:0007669"/>
    <property type="project" value="InterPro"/>
</dbReference>
<evidence type="ECO:0000259" key="2">
    <source>
        <dbReference type="SMART" id="SM00644"/>
    </source>
</evidence>
<proteinExistence type="inferred from homology"/>
<dbReference type="Gene3D" id="3.40.80.10">
    <property type="entry name" value="Peptidoglycan recognition protein-like"/>
    <property type="match status" value="1"/>
</dbReference>
<organism evidence="4 5">
    <name type="scientific">Corynebacterium canis</name>
    <dbReference type="NCBI Taxonomy" id="679663"/>
    <lineage>
        <taxon>Bacteria</taxon>
        <taxon>Bacillati</taxon>
        <taxon>Actinomycetota</taxon>
        <taxon>Actinomycetes</taxon>
        <taxon>Mycobacteriales</taxon>
        <taxon>Corynebacteriaceae</taxon>
        <taxon>Corynebacterium</taxon>
    </lineage>
</organism>
<dbReference type="OrthoDB" id="514320at2"/>
<evidence type="ECO:0000256" key="1">
    <source>
        <dbReference type="ARBA" id="ARBA00007553"/>
    </source>
</evidence>
<dbReference type="Proteomes" id="UP000320791">
    <property type="component" value="Unassembled WGS sequence"/>
</dbReference>
<evidence type="ECO:0000313" key="4">
    <source>
        <dbReference type="EMBL" id="TWT26645.1"/>
    </source>
</evidence>
<dbReference type="InterPro" id="IPR013207">
    <property type="entry name" value="LGFP"/>
</dbReference>
<evidence type="ECO:0000259" key="3">
    <source>
        <dbReference type="SMART" id="SM00701"/>
    </source>
</evidence>
<dbReference type="AlphaFoldDB" id="A0A5C5UMQ0"/>
<dbReference type="InterPro" id="IPR006619">
    <property type="entry name" value="PGRP_domain_met/bac"/>
</dbReference>
<reference evidence="4 5" key="1">
    <citation type="submission" date="2019-08" db="EMBL/GenBank/DDBJ databases">
        <authorList>
            <person name="Lei W."/>
        </authorList>
    </citation>
    <scope>NUCLEOTIDE SEQUENCE [LARGE SCALE GENOMIC DNA]</scope>
    <source>
        <strain evidence="4 5">CCUG 58627</strain>
    </source>
</reference>
<dbReference type="Pfam" id="PF08310">
    <property type="entry name" value="LGFP"/>
    <property type="match status" value="1"/>
</dbReference>
<dbReference type="SMART" id="SM00644">
    <property type="entry name" value="Ami_2"/>
    <property type="match status" value="1"/>
</dbReference>
<dbReference type="SMART" id="SM00701">
    <property type="entry name" value="PGRP"/>
    <property type="match status" value="1"/>
</dbReference>
<dbReference type="PANTHER" id="PTHR11022:SF41">
    <property type="entry name" value="PEPTIDOGLYCAN-RECOGNITION PROTEIN LC-RELATED"/>
    <property type="match status" value="1"/>
</dbReference>
<dbReference type="GO" id="GO:0009253">
    <property type="term" value="P:peptidoglycan catabolic process"/>
    <property type="evidence" value="ECO:0007669"/>
    <property type="project" value="InterPro"/>
</dbReference>
<gene>
    <name evidence="4" type="ORF">FRX94_05305</name>
</gene>